<comment type="subcellular location">
    <subcellularLocation>
        <location evidence="1">Cell membrane</location>
        <topology evidence="1">Multi-pass membrane protein</topology>
    </subcellularLocation>
</comment>
<dbReference type="eggNOG" id="COG0577">
    <property type="taxonomic scope" value="Bacteria"/>
</dbReference>
<dbReference type="EMBL" id="ATAX01000016">
    <property type="protein sequence ID" value="EWM54240.1"/>
    <property type="molecule type" value="Genomic_DNA"/>
</dbReference>
<feature type="transmembrane region" description="Helical" evidence="7">
    <location>
        <begin position="417"/>
        <end position="438"/>
    </location>
</feature>
<gene>
    <name evidence="10" type="ORF">RF007C_11560</name>
</gene>
<dbReference type="AlphaFoldDB" id="W7UZQ2"/>
<sequence>MVKLIKSSFRKDRAILSVFLLIIVISVFILHSGIFASMYPRLYDEYARDQGLADGYVYTDADHEFVDSVLAGNMDIVSYTVQDMLEIKNLKSTTSRNSKGKTGIWSIQRFGDNAGCKKLDFEEYDNSVSGRRIYINSFTAAVKELHTGDKIYINTVHGKLEYTVAGVFQYLLMDDLYLVDGDSFDELAELSGSRAMCIAYLYAKDGTDTGDVMQNVKTALQSGGKFYTDGYSSEEYRSGYTVIVNVLAGFMAVFALIIMMICMIMIVFTINNNISRDIVNIGVLRAAGYTVRQIRAALTAEYVIVGTVGAVAGIALSYVLFPVMDRGFIREICGIIWKKCLYPAISFTVLAAVVLFMIGTAYFSTKKIKNLHPATALRFGLKSNSFRKNHLPLSETKGELNLLLALKSSMQNMGQNVTIFFIITAVAFVTMISGLLYYNTKVDITNFQRMIQGDSPDIYIYPEDNSYDSAYSSIEKIRSISGVSQAYGLDSVTASTGGVEVTLIYVTDPDYVYCGIYEGEIMRKNNEVVVGSSVAAKLGVGVGDEIAVEYGDKSRRYLVTGLQQNVLSSRLYMTDKAAQEIGIDTVYNSLRVRVRNADAGKVDDVINRIESQVPGIIRIRNNYRELRSNDYTPVLAVAIVVFVMIILSIATVLLVIRLLLKTVFIRKEREFGIKKAVGFTSNQLRYQLALSLMPTTMAASISGAVLGYLLLDPLFTLILGGYGILDANLLLQPLLILITAAAVTGMVFVFCFLMSGRMKKLSAYKLIQE</sequence>
<dbReference type="PANTHER" id="PTHR30572:SF4">
    <property type="entry name" value="ABC TRANSPORTER PERMEASE YTRF"/>
    <property type="match status" value="1"/>
</dbReference>
<feature type="transmembrane region" description="Helical" evidence="7">
    <location>
        <begin position="688"/>
        <end position="711"/>
    </location>
</feature>
<evidence type="ECO:0000256" key="4">
    <source>
        <dbReference type="ARBA" id="ARBA00022989"/>
    </source>
</evidence>
<feature type="transmembrane region" description="Helical" evidence="7">
    <location>
        <begin position="302"/>
        <end position="321"/>
    </location>
</feature>
<comment type="similarity">
    <text evidence="6">Belongs to the ABC-4 integral membrane protein family.</text>
</comment>
<feature type="transmembrane region" description="Helical" evidence="7">
    <location>
        <begin position="731"/>
        <end position="755"/>
    </location>
</feature>
<organism evidence="10 11">
    <name type="scientific">Ruminococcus flavefaciens 007c</name>
    <dbReference type="NCBI Taxonomy" id="1341157"/>
    <lineage>
        <taxon>Bacteria</taxon>
        <taxon>Bacillati</taxon>
        <taxon>Bacillota</taxon>
        <taxon>Clostridia</taxon>
        <taxon>Eubacteriales</taxon>
        <taxon>Oscillospiraceae</taxon>
        <taxon>Ruminococcus</taxon>
    </lineage>
</organism>
<evidence type="ECO:0000259" key="8">
    <source>
        <dbReference type="Pfam" id="PF02687"/>
    </source>
</evidence>
<dbReference type="PATRIC" id="fig|1341157.4.peg.902"/>
<feature type="domain" description="ABC3 transporter permease C-terminal" evidence="8">
    <location>
        <begin position="253"/>
        <end position="368"/>
    </location>
</feature>
<feature type="transmembrane region" description="Helical" evidence="7">
    <location>
        <begin position="242"/>
        <end position="268"/>
    </location>
</feature>
<accession>W7UZQ2</accession>
<keyword evidence="11" id="KW-1185">Reference proteome</keyword>
<dbReference type="InterPro" id="IPR003838">
    <property type="entry name" value="ABC3_permease_C"/>
</dbReference>
<evidence type="ECO:0000256" key="2">
    <source>
        <dbReference type="ARBA" id="ARBA00022475"/>
    </source>
</evidence>
<dbReference type="GO" id="GO:0022857">
    <property type="term" value="F:transmembrane transporter activity"/>
    <property type="evidence" value="ECO:0007669"/>
    <property type="project" value="TreeGrafter"/>
</dbReference>
<dbReference type="PANTHER" id="PTHR30572">
    <property type="entry name" value="MEMBRANE COMPONENT OF TRANSPORTER-RELATED"/>
    <property type="match status" value="1"/>
</dbReference>
<keyword evidence="2" id="KW-1003">Cell membrane</keyword>
<comment type="caution">
    <text evidence="10">The sequence shown here is derived from an EMBL/GenBank/DDBJ whole genome shotgun (WGS) entry which is preliminary data.</text>
</comment>
<keyword evidence="3 7" id="KW-0812">Transmembrane</keyword>
<dbReference type="GO" id="GO:0005886">
    <property type="term" value="C:plasma membrane"/>
    <property type="evidence" value="ECO:0007669"/>
    <property type="project" value="UniProtKB-SubCell"/>
</dbReference>
<evidence type="ECO:0000313" key="11">
    <source>
        <dbReference type="Proteomes" id="UP000019365"/>
    </source>
</evidence>
<reference evidence="10 11" key="1">
    <citation type="journal article" date="2014" name="PLoS ONE">
        <title>Rumen cellulosomics: divergent fiber-degrading strategies revealed by comparative genome-wide analysis of six ruminococcal strains.</title>
        <authorList>
            <person name="Dassa B."/>
            <person name="Borovok I."/>
            <person name="Ruimy-Israeli V."/>
            <person name="Lamed R."/>
            <person name="Flint H.J."/>
            <person name="Duncan S.H."/>
            <person name="Henrissat B."/>
            <person name="Coutinho P."/>
            <person name="Morrison M."/>
            <person name="Mosoni P."/>
            <person name="Yeoman C.J."/>
            <person name="White B.A."/>
            <person name="Bayer E.A."/>
        </authorList>
    </citation>
    <scope>NUCLEOTIDE SEQUENCE [LARGE SCALE GENOMIC DNA]</scope>
    <source>
        <strain evidence="10 11">007c</strain>
    </source>
</reference>
<dbReference type="Pfam" id="PF12704">
    <property type="entry name" value="MacB_PCD"/>
    <property type="match status" value="1"/>
</dbReference>
<protein>
    <recommendedName>
        <fullName evidence="12">ABC3 transporter permease protein domain-containing protein</fullName>
    </recommendedName>
</protein>
<dbReference type="OrthoDB" id="9761168at2"/>
<evidence type="ECO:0008006" key="12">
    <source>
        <dbReference type="Google" id="ProtNLM"/>
    </source>
</evidence>
<feature type="transmembrane region" description="Helical" evidence="7">
    <location>
        <begin position="341"/>
        <end position="363"/>
    </location>
</feature>
<feature type="domain" description="ABC3 transporter permease C-terminal" evidence="8">
    <location>
        <begin position="643"/>
        <end position="762"/>
    </location>
</feature>
<name>W7UZQ2_RUMFL</name>
<evidence type="ECO:0000256" key="1">
    <source>
        <dbReference type="ARBA" id="ARBA00004651"/>
    </source>
</evidence>
<evidence type="ECO:0000256" key="5">
    <source>
        <dbReference type="ARBA" id="ARBA00023136"/>
    </source>
</evidence>
<keyword evidence="5 7" id="KW-0472">Membrane</keyword>
<evidence type="ECO:0000256" key="6">
    <source>
        <dbReference type="ARBA" id="ARBA00038076"/>
    </source>
</evidence>
<evidence type="ECO:0000256" key="3">
    <source>
        <dbReference type="ARBA" id="ARBA00022692"/>
    </source>
</evidence>
<evidence type="ECO:0000313" key="10">
    <source>
        <dbReference type="EMBL" id="EWM54240.1"/>
    </source>
</evidence>
<evidence type="ECO:0000259" key="9">
    <source>
        <dbReference type="Pfam" id="PF12704"/>
    </source>
</evidence>
<feature type="transmembrane region" description="Helical" evidence="7">
    <location>
        <begin position="634"/>
        <end position="660"/>
    </location>
</feature>
<evidence type="ECO:0000256" key="7">
    <source>
        <dbReference type="SAM" id="Phobius"/>
    </source>
</evidence>
<keyword evidence="4 7" id="KW-1133">Transmembrane helix</keyword>
<feature type="transmembrane region" description="Helical" evidence="7">
    <location>
        <begin position="14"/>
        <end position="39"/>
    </location>
</feature>
<feature type="domain" description="MacB-like periplasmic core" evidence="9">
    <location>
        <begin position="418"/>
        <end position="600"/>
    </location>
</feature>
<dbReference type="InterPro" id="IPR050250">
    <property type="entry name" value="Macrolide_Exporter_MacB"/>
</dbReference>
<dbReference type="InterPro" id="IPR025857">
    <property type="entry name" value="MacB_PCD"/>
</dbReference>
<dbReference type="Pfam" id="PF02687">
    <property type="entry name" value="FtsX"/>
    <property type="match status" value="2"/>
</dbReference>
<dbReference type="Proteomes" id="UP000019365">
    <property type="component" value="Unassembled WGS sequence"/>
</dbReference>
<proteinExistence type="inferred from homology"/>
<dbReference type="RefSeq" id="WP_037297603.1">
    <property type="nucleotide sequence ID" value="NZ_ATAX01000016.1"/>
</dbReference>